<evidence type="ECO:0000256" key="1">
    <source>
        <dbReference type="SAM" id="MobiDB-lite"/>
    </source>
</evidence>
<sequence length="77" mass="8377">MWGGRRSAGRPGVGRSGGDRRLGRGRTRTEGWRVAEEEFSWAGFEGALARRGGRRQEDSAAEQALSLVEELEEGSGD</sequence>
<gene>
    <name evidence="2" type="ORF">HNY73_012576</name>
</gene>
<feature type="region of interest" description="Disordered" evidence="1">
    <location>
        <begin position="51"/>
        <end position="77"/>
    </location>
</feature>
<feature type="region of interest" description="Disordered" evidence="1">
    <location>
        <begin position="1"/>
        <end position="29"/>
    </location>
</feature>
<reference evidence="2" key="1">
    <citation type="journal article" date="2020" name="bioRxiv">
        <title>Chromosome-level reference genome of the European wasp spider Argiope bruennichi: a resource for studies on range expansion and evolutionary adaptation.</title>
        <authorList>
            <person name="Sheffer M.M."/>
            <person name="Hoppe A."/>
            <person name="Krehenwinkel H."/>
            <person name="Uhl G."/>
            <person name="Kuss A.W."/>
            <person name="Jensen L."/>
            <person name="Jensen C."/>
            <person name="Gillespie R.G."/>
            <person name="Hoff K.J."/>
            <person name="Prost S."/>
        </authorList>
    </citation>
    <scope>NUCLEOTIDE SEQUENCE</scope>
</reference>
<dbReference type="EMBL" id="JABXBU010001863">
    <property type="protein sequence ID" value="KAF8782273.1"/>
    <property type="molecule type" value="Genomic_DNA"/>
</dbReference>
<evidence type="ECO:0000313" key="2">
    <source>
        <dbReference type="EMBL" id="KAF8782273.1"/>
    </source>
</evidence>
<comment type="caution">
    <text evidence="2">The sequence shown here is derived from an EMBL/GenBank/DDBJ whole genome shotgun (WGS) entry which is preliminary data.</text>
</comment>
<proteinExistence type="predicted"/>
<organism evidence="2 3">
    <name type="scientific">Argiope bruennichi</name>
    <name type="common">Wasp spider</name>
    <name type="synonym">Aranea bruennichi</name>
    <dbReference type="NCBI Taxonomy" id="94029"/>
    <lineage>
        <taxon>Eukaryota</taxon>
        <taxon>Metazoa</taxon>
        <taxon>Ecdysozoa</taxon>
        <taxon>Arthropoda</taxon>
        <taxon>Chelicerata</taxon>
        <taxon>Arachnida</taxon>
        <taxon>Araneae</taxon>
        <taxon>Araneomorphae</taxon>
        <taxon>Entelegynae</taxon>
        <taxon>Araneoidea</taxon>
        <taxon>Araneidae</taxon>
        <taxon>Argiope</taxon>
    </lineage>
</organism>
<dbReference type="AlphaFoldDB" id="A0A8T0EVD4"/>
<reference evidence="2" key="2">
    <citation type="submission" date="2020-06" db="EMBL/GenBank/DDBJ databases">
        <authorList>
            <person name="Sheffer M."/>
        </authorList>
    </citation>
    <scope>NUCLEOTIDE SEQUENCE</scope>
</reference>
<dbReference type="Proteomes" id="UP000807504">
    <property type="component" value="Unassembled WGS sequence"/>
</dbReference>
<accession>A0A8T0EVD4</accession>
<name>A0A8T0EVD4_ARGBR</name>
<evidence type="ECO:0000313" key="3">
    <source>
        <dbReference type="Proteomes" id="UP000807504"/>
    </source>
</evidence>
<feature type="compositionally biased region" description="Basic and acidic residues" evidence="1">
    <location>
        <begin position="17"/>
        <end position="29"/>
    </location>
</feature>
<keyword evidence="3" id="KW-1185">Reference proteome</keyword>
<protein>
    <submittedName>
        <fullName evidence="2">Uncharacterized protein</fullName>
    </submittedName>
</protein>